<organism evidence="6 7">
    <name type="scientific">Hapsidospora chrysogenum (strain ATCC 11550 / CBS 779.69 / DSM 880 / IAM 14645 / JCM 23072 / IMI 49137)</name>
    <name type="common">Acremonium chrysogenum</name>
    <dbReference type="NCBI Taxonomy" id="857340"/>
    <lineage>
        <taxon>Eukaryota</taxon>
        <taxon>Fungi</taxon>
        <taxon>Dikarya</taxon>
        <taxon>Ascomycota</taxon>
        <taxon>Pezizomycotina</taxon>
        <taxon>Sordariomycetes</taxon>
        <taxon>Hypocreomycetidae</taxon>
        <taxon>Hypocreales</taxon>
        <taxon>Bionectriaceae</taxon>
        <taxon>Hapsidospora</taxon>
    </lineage>
</organism>
<feature type="region of interest" description="Disordered" evidence="5">
    <location>
        <begin position="1065"/>
        <end position="1133"/>
    </location>
</feature>
<reference evidence="7" key="1">
    <citation type="journal article" date="2014" name="Genome Announc.">
        <title>Genome sequence and annotation of Acremonium chrysogenum, producer of the beta-lactam antibiotic cephalosporin C.</title>
        <authorList>
            <person name="Terfehr D."/>
            <person name="Dahlmann T.A."/>
            <person name="Specht T."/>
            <person name="Zadra I."/>
            <person name="Kuernsteiner H."/>
            <person name="Kueck U."/>
        </authorList>
    </citation>
    <scope>NUCLEOTIDE SEQUENCE [LARGE SCALE GENOMIC DNA]</scope>
    <source>
        <strain evidence="7">ATCC 11550 / CBS 779.69 / DSM 880 / IAM 14645 / JCM 23072 / IMI 49137</strain>
    </source>
</reference>
<proteinExistence type="inferred from homology"/>
<feature type="compositionally biased region" description="Basic and acidic residues" evidence="5">
    <location>
        <begin position="1079"/>
        <end position="1106"/>
    </location>
</feature>
<feature type="region of interest" description="Disordered" evidence="5">
    <location>
        <begin position="1005"/>
        <end position="1031"/>
    </location>
</feature>
<accession>A0A086SUK6</accession>
<dbReference type="Proteomes" id="UP000029964">
    <property type="component" value="Unassembled WGS sequence"/>
</dbReference>
<comment type="caution">
    <text evidence="6">The sequence shown here is derived from an EMBL/GenBank/DDBJ whole genome shotgun (WGS) entry which is preliminary data.</text>
</comment>
<dbReference type="OrthoDB" id="185373at2759"/>
<comment type="function">
    <text evidence="3">Regulates mitochondrial small subunit maturation by controlling 15S rRNA 5'-end processing. Localizes to the 5' precursor of the 15S rRNA in a position that is subsequently occupied by mS47 in the mature yeast mtSSU. Uses structure and sequence-specific RNA recognition, binding to a single-stranded region of the precursor and specifically recognizing bases -6 to -1. The exchange of Ccm1 for mS47 is coupled to the irreversible removal of precursor rRNA that is accompanied by conformational changes of the mitoribosomal proteins uS5m and mS26. These conformational changes signal completion of 5'-end rRNA processing through protection of the mature 5'-end of the 15S rRNA and stabilization of mS47. The removal of the 5' precursor together with the dissociation of Ccm1 may be catalyzed by the 5'-3' exoribonuclease Pet127. Involved in the specific removal of group I introns in mitochondrial encoded transcripts.</text>
</comment>
<protein>
    <submittedName>
        <fullName evidence="6">Pentatricopeptide repeat-containing protein-like protein</fullName>
    </submittedName>
</protein>
<dbReference type="NCBIfam" id="TIGR00756">
    <property type="entry name" value="PPR"/>
    <property type="match status" value="1"/>
</dbReference>
<keyword evidence="7" id="KW-1185">Reference proteome</keyword>
<dbReference type="Pfam" id="PF01535">
    <property type="entry name" value="PPR"/>
    <property type="match status" value="2"/>
</dbReference>
<dbReference type="PANTHER" id="PTHR47447:SF23">
    <property type="entry name" value="PENTACOTRIPEPTIDE-REPEAT REGION OF PRORP DOMAIN-CONTAINING PROTEIN"/>
    <property type="match status" value="1"/>
</dbReference>
<evidence type="ECO:0000256" key="5">
    <source>
        <dbReference type="SAM" id="MobiDB-lite"/>
    </source>
</evidence>
<sequence>MHRACRYSSSSAAELLDNASPKHHTAETTGGASHAETGQQPRTSASKRRTRWDSKPVAPRDVYAATSDNGAAAADSGTAHGASQNRSSVETNLPELLADSEGQYFHDVWDLYCRLEPNDRPALQTRVMQYLSRSQSMVEASRALSIFPQTATEMWDNDFLSASVLVMLRSGDHALALDTFKKGLQTKGLIGGLDYLLIDSANRQQWATMLDAWLAYYEYTLQKDPDVPLDDTLLAPLSSLDSLGALYFSFERYLAADEMRVERWLDLDKVTKAGLRVLRRRFAIEALRQPCPPNQASIILSFWNDHGMYERYLWRMFDRWYTKRISPATARMLPAIYRDFKSLPGAKPSVDILRGIFKVNYPNNVAALEELYRDWIRFWGDLNQWGFEKFLKFFAHRGDVERVQELWSRFVERFPWKLETPKGFRSTMNVYAQNGDVHGAENEMKRMTEQYKVEPDLDIWNTLLKCYVRADDYNKVMTCFEDICKKHQPNSYTYAHVMAMSSKKGDLDRTIGFFNEAQKNGVLVTKEMGLALVVVFCRNDWLEEAEKICRDLAERRITSTAMWNHLIHHNGMNGRLTKCYELLNDMKKFNLEWDRETIGHLLSALVQVKQITPAYQIIRDGLKNNMHVLEPEHFATVMMGAVRTGDRGTAEALMSLMEKASIPVPFNAMVAYTLAALKEAPHTVRTPQLGKEIVATLRALVGQQSGDIQKRRRGTAYIGRAVQVLVQFRDFASAEELMNLFIELFPQYGESEALPQDVLASVMLAYHRDENYTRVVELWHEAWPKILKRCAIPRQEDGDEALETKETKKTKEVVQIYAAHQYDVTRLVFRMAATYRAMGHGEGLLKCVEQVVGAGFKLTSITWDRVIRGLAEMGKWERAMHYCETMLMPGWRGWRARKAPLDERRETMNTRTLRPTHTAVLLLQKEWLAMRRLAVWSSDVAHRLSLIEQRHPMLYHAFMTSETRDVPGPWIFRGDVDLVKATTELLTPLPVHELRRMAKVLRRQLKDAEDTEDAARRADMSPFRRLGADPMDTDTRALQEIELQILRSVLQRRLTDSDARLRWRRQDDKGRVKQGSKKKMVEGRQEKEKEHGQEKEKEQANEQEKEQENEEEQERQRDKEEDGKEVDKTSTPI</sequence>
<gene>
    <name evidence="6" type="ORF">ACRE_085110</name>
</gene>
<name>A0A086SUK6_HAPC1</name>
<comment type="subunit">
    <text evidence="4">Binds to mitochondrial small subunit 15S rRNA.</text>
</comment>
<feature type="compositionally biased region" description="Low complexity" evidence="5">
    <location>
        <begin position="69"/>
        <end position="83"/>
    </location>
</feature>
<comment type="similarity">
    <text evidence="1">Belongs to the CCM1 family.</text>
</comment>
<evidence type="ECO:0000256" key="1">
    <source>
        <dbReference type="ARBA" id="ARBA00006192"/>
    </source>
</evidence>
<evidence type="ECO:0000256" key="2">
    <source>
        <dbReference type="ARBA" id="ARBA00022737"/>
    </source>
</evidence>
<dbReference type="InterPro" id="IPR011990">
    <property type="entry name" value="TPR-like_helical_dom_sf"/>
</dbReference>
<dbReference type="PANTHER" id="PTHR47447">
    <property type="entry name" value="OS03G0856100 PROTEIN"/>
    <property type="match status" value="1"/>
</dbReference>
<keyword evidence="2" id="KW-0677">Repeat</keyword>
<evidence type="ECO:0000256" key="4">
    <source>
        <dbReference type="ARBA" id="ARBA00044511"/>
    </source>
</evidence>
<dbReference type="AlphaFoldDB" id="A0A086SUK6"/>
<dbReference type="InterPro" id="IPR002885">
    <property type="entry name" value="PPR_rpt"/>
</dbReference>
<feature type="compositionally biased region" description="Polar residues" evidence="5">
    <location>
        <begin position="27"/>
        <end position="44"/>
    </location>
</feature>
<dbReference type="HOGENOM" id="CLU_003430_0_0_1"/>
<feature type="compositionally biased region" description="Basic and acidic residues" evidence="5">
    <location>
        <begin position="1005"/>
        <end position="1019"/>
    </location>
</feature>
<feature type="region of interest" description="Disordered" evidence="5">
    <location>
        <begin position="1"/>
        <end position="60"/>
    </location>
</feature>
<evidence type="ECO:0000313" key="6">
    <source>
        <dbReference type="EMBL" id="KFH40788.1"/>
    </source>
</evidence>
<dbReference type="EMBL" id="JPKY01000167">
    <property type="protein sequence ID" value="KFH40788.1"/>
    <property type="molecule type" value="Genomic_DNA"/>
</dbReference>
<evidence type="ECO:0000256" key="3">
    <source>
        <dbReference type="ARBA" id="ARBA00044493"/>
    </source>
</evidence>
<dbReference type="STRING" id="857340.A0A086SUK6"/>
<feature type="compositionally biased region" description="Basic and acidic residues" evidence="5">
    <location>
        <begin position="1114"/>
        <end position="1133"/>
    </location>
</feature>
<dbReference type="Gene3D" id="1.25.40.10">
    <property type="entry name" value="Tetratricopeptide repeat domain"/>
    <property type="match status" value="2"/>
</dbReference>
<evidence type="ECO:0000313" key="7">
    <source>
        <dbReference type="Proteomes" id="UP000029964"/>
    </source>
</evidence>
<feature type="region of interest" description="Disordered" evidence="5">
    <location>
        <begin position="69"/>
        <end position="88"/>
    </location>
</feature>